<reference evidence="2" key="1">
    <citation type="submission" date="2016-04" db="EMBL/GenBank/DDBJ databases">
        <authorList>
            <person name="Evans L.H."/>
            <person name="Alamgir A."/>
            <person name="Owens N."/>
            <person name="Weber N.D."/>
            <person name="Virtaneva K."/>
            <person name="Barbian K."/>
            <person name="Babar A."/>
            <person name="Rosenke K."/>
        </authorList>
    </citation>
    <scope>NUCLEOTIDE SEQUENCE [LARGE SCALE GENOMIC DNA]</scope>
    <source>
        <strain evidence="2">CBS 101.48</strain>
    </source>
</reference>
<sequence>MYPARMSIPFQFLPQLQSLQNTPYTTTLLSPCTPHIIFKLRQTAPEPTYLSKLQSTISRPETHLDHSLSPPKPEAGAPI</sequence>
<organism evidence="2">
    <name type="scientific">Absidia glauca</name>
    <name type="common">Pin mould</name>
    <dbReference type="NCBI Taxonomy" id="4829"/>
    <lineage>
        <taxon>Eukaryota</taxon>
        <taxon>Fungi</taxon>
        <taxon>Fungi incertae sedis</taxon>
        <taxon>Mucoromycota</taxon>
        <taxon>Mucoromycotina</taxon>
        <taxon>Mucoromycetes</taxon>
        <taxon>Mucorales</taxon>
        <taxon>Cunninghamellaceae</taxon>
        <taxon>Absidia</taxon>
    </lineage>
</organism>
<name>A0A163MRS2_ABSGL</name>
<feature type="region of interest" description="Disordered" evidence="1">
    <location>
        <begin position="52"/>
        <end position="79"/>
    </location>
</feature>
<accession>A0A163MRS2</accession>
<evidence type="ECO:0000313" key="2">
    <source>
        <dbReference type="EMBL" id="SAM07981.1"/>
    </source>
</evidence>
<dbReference type="Proteomes" id="UP000078561">
    <property type="component" value="Unassembled WGS sequence"/>
</dbReference>
<evidence type="ECO:0000313" key="3">
    <source>
        <dbReference type="Proteomes" id="UP000078561"/>
    </source>
</evidence>
<gene>
    <name evidence="2" type="primary">ABSGL_13639.1 scaffold 14267</name>
</gene>
<proteinExistence type="predicted"/>
<keyword evidence="3" id="KW-1185">Reference proteome</keyword>
<evidence type="ECO:0000256" key="1">
    <source>
        <dbReference type="SAM" id="MobiDB-lite"/>
    </source>
</evidence>
<dbReference type="InParanoid" id="A0A163MRS2"/>
<dbReference type="AlphaFoldDB" id="A0A163MRS2"/>
<protein>
    <submittedName>
        <fullName evidence="2">Uncharacterized protein</fullName>
    </submittedName>
</protein>
<dbReference type="EMBL" id="LT554871">
    <property type="protein sequence ID" value="SAM07981.1"/>
    <property type="molecule type" value="Genomic_DNA"/>
</dbReference>